<proteinExistence type="predicted"/>
<dbReference type="Proteomes" id="UP000254260">
    <property type="component" value="Unassembled WGS sequence"/>
</dbReference>
<dbReference type="RefSeq" id="WP_115292664.1">
    <property type="nucleotide sequence ID" value="NZ_UGUU01000002.1"/>
</dbReference>
<sequence>MTVPAGWAEFNDANAVFRGRMVAASGTFSGTFSSDNVEAVREVNIRDGAVSAYYGFNFTAGAKTVEFTIPAQTFARVADVVVPLRIEAKGVGAVGYIHLYKNGTLYRTESVNINTEYKYIEKGADIVGYIPVMQVVRFIDFEVSANSPTTYKLVLQDSPLMSTNGSLDGEITLVFLGAVTVGCRKR</sequence>
<name>A0A379PN63_ECTME</name>
<evidence type="ECO:0000313" key="2">
    <source>
        <dbReference type="Proteomes" id="UP000254260"/>
    </source>
</evidence>
<dbReference type="AlphaFoldDB" id="A0A379PN63"/>
<dbReference type="OrthoDB" id="10002716at2"/>
<reference evidence="1 2" key="1">
    <citation type="submission" date="2018-06" db="EMBL/GenBank/DDBJ databases">
        <authorList>
            <consortium name="Pathogen Informatics"/>
            <person name="Doyle S."/>
        </authorList>
    </citation>
    <scope>NUCLEOTIDE SEQUENCE [LARGE SCALE GENOMIC DNA]</scope>
    <source>
        <strain evidence="1 2">NCTC10899</strain>
    </source>
</reference>
<organism evidence="1 2">
    <name type="scientific">Ectopseudomonas mendocina</name>
    <name type="common">Pseudomonas mendocina</name>
    <dbReference type="NCBI Taxonomy" id="300"/>
    <lineage>
        <taxon>Bacteria</taxon>
        <taxon>Pseudomonadati</taxon>
        <taxon>Pseudomonadota</taxon>
        <taxon>Gammaproteobacteria</taxon>
        <taxon>Pseudomonadales</taxon>
        <taxon>Pseudomonadaceae</taxon>
        <taxon>Ectopseudomonas</taxon>
    </lineage>
</organism>
<evidence type="ECO:0000313" key="1">
    <source>
        <dbReference type="EMBL" id="SUE95806.1"/>
    </source>
</evidence>
<protein>
    <submittedName>
        <fullName evidence="1">Uncharacterized protein</fullName>
    </submittedName>
</protein>
<accession>A0A379PN63</accession>
<dbReference type="EMBL" id="UGUU01000002">
    <property type="protein sequence ID" value="SUE95806.1"/>
    <property type="molecule type" value="Genomic_DNA"/>
</dbReference>
<gene>
    <name evidence="1" type="ORF">NCTC10899_05047</name>
</gene>